<evidence type="ECO:0000256" key="1">
    <source>
        <dbReference type="SAM" id="Phobius"/>
    </source>
</evidence>
<keyword evidence="1" id="KW-0472">Membrane</keyword>
<accession>A0A5N7C2J6</accession>
<protein>
    <submittedName>
        <fullName evidence="2">Uncharacterized protein</fullName>
    </submittedName>
</protein>
<sequence length="90" mass="10329">MPCRRGVATKAASLAAISGQLLCLWLVYIPHCIIWSALQYPRRRRIYPTLESSILTKTHCPACWWYAETCRIQPGFMRTSLSLRLSYPKG</sequence>
<evidence type="ECO:0000313" key="2">
    <source>
        <dbReference type="EMBL" id="KAE8388073.1"/>
    </source>
</evidence>
<proteinExistence type="predicted"/>
<dbReference type="AlphaFoldDB" id="A0A5N7C2J6"/>
<dbReference type="Proteomes" id="UP000326877">
    <property type="component" value="Unassembled WGS sequence"/>
</dbReference>
<keyword evidence="1" id="KW-1133">Transmembrane helix</keyword>
<dbReference type="EMBL" id="ML735283">
    <property type="protein sequence ID" value="KAE8388073.1"/>
    <property type="molecule type" value="Genomic_DNA"/>
</dbReference>
<gene>
    <name evidence="2" type="ORF">BDV23DRAFT_159724</name>
</gene>
<name>A0A5N7C2J6_PETAA</name>
<organism evidence="2">
    <name type="scientific">Petromyces alliaceus</name>
    <name type="common">Aspergillus alliaceus</name>
    <dbReference type="NCBI Taxonomy" id="209559"/>
    <lineage>
        <taxon>Eukaryota</taxon>
        <taxon>Fungi</taxon>
        <taxon>Dikarya</taxon>
        <taxon>Ascomycota</taxon>
        <taxon>Pezizomycotina</taxon>
        <taxon>Eurotiomycetes</taxon>
        <taxon>Eurotiomycetidae</taxon>
        <taxon>Eurotiales</taxon>
        <taxon>Aspergillaceae</taxon>
        <taxon>Aspergillus</taxon>
        <taxon>Aspergillus subgen. Circumdati</taxon>
    </lineage>
</organism>
<feature type="transmembrane region" description="Helical" evidence="1">
    <location>
        <begin position="12"/>
        <end position="38"/>
    </location>
</feature>
<keyword evidence="1" id="KW-0812">Transmembrane</keyword>
<reference evidence="2" key="1">
    <citation type="submission" date="2019-04" db="EMBL/GenBank/DDBJ databases">
        <title>Friends and foes A comparative genomics studyof 23 Aspergillus species from section Flavi.</title>
        <authorList>
            <consortium name="DOE Joint Genome Institute"/>
            <person name="Kjaerbolling I."/>
            <person name="Vesth T."/>
            <person name="Frisvad J.C."/>
            <person name="Nybo J.L."/>
            <person name="Theobald S."/>
            <person name="Kildgaard S."/>
            <person name="Isbrandt T."/>
            <person name="Kuo A."/>
            <person name="Sato A."/>
            <person name="Lyhne E.K."/>
            <person name="Kogle M.E."/>
            <person name="Wiebenga A."/>
            <person name="Kun R.S."/>
            <person name="Lubbers R.J."/>
            <person name="Makela M.R."/>
            <person name="Barry K."/>
            <person name="Chovatia M."/>
            <person name="Clum A."/>
            <person name="Daum C."/>
            <person name="Haridas S."/>
            <person name="He G."/>
            <person name="LaButti K."/>
            <person name="Lipzen A."/>
            <person name="Mondo S."/>
            <person name="Riley R."/>
            <person name="Salamov A."/>
            <person name="Simmons B.A."/>
            <person name="Magnuson J.K."/>
            <person name="Henrissat B."/>
            <person name="Mortensen U.H."/>
            <person name="Larsen T.O."/>
            <person name="Devries R.P."/>
            <person name="Grigoriev I.V."/>
            <person name="Machida M."/>
            <person name="Baker S.E."/>
            <person name="Andersen M.R."/>
        </authorList>
    </citation>
    <scope>NUCLEOTIDE SEQUENCE [LARGE SCALE GENOMIC DNA]</scope>
    <source>
        <strain evidence="2">IBT 14317</strain>
    </source>
</reference>